<sequence length="614" mass="61687">MITNSITLAQGVTVTQLKGEVYLLAADGSRKLLAEGDVVPKGAVIISPEGGSFLGGEQQFTLSPAEEPREQVQEAETLLAQNGTAGTPDDINALQQAILGGADPTQTFEASAAGGAPAAGGGVGGVAGASGNGGFVTIDRTGDTTISQAGFDTTYNTNAEPPRDALGGEEQAFISTNLTLSAAPQVNEGGTITFTASVDTPVFGTDLIVTLSNGAVITIPVGQSSGSVTVAAPSDSPYVDPSTITVAITGTQGGGFNQIIIGPSTTTEINDTVDTTTVTLSAPAQVNEGSQITYSASVNNAPQGDLVLSLSNGASITIKAGELSGSVTVAAPGDDVYKDGSNLTVSITGSSGGNYEKLDTSSTVTTEVADTVDTTTVTLSSATAGQEVVEGGSIVYTASVNNPVTGSPLTVTLSNGVVITIPVGASSANSDPVPVRSDDIYQQGEESLSVTIDKTSGGNYENVVTTGTITNTVVDDQDAPTLTLTGDANVVEGGKASYTLTISDAPKTDLTVKVVVGHITTNEGDVQAVTRDLVIKAGETSAKFDVVTLDDVYAEPAERFQVSVSETSGGGYEQAPALPGAVTTTVTDEPQGQGDQISVTIESNGDVSEADQPV</sequence>
<feature type="region of interest" description="Disordered" evidence="1">
    <location>
        <begin position="583"/>
        <end position="614"/>
    </location>
</feature>
<dbReference type="Pfam" id="PF20579">
    <property type="entry name" value="LapA"/>
    <property type="match status" value="4"/>
</dbReference>
<feature type="domain" description="LapA adhesin" evidence="2">
    <location>
        <begin position="176"/>
        <end position="272"/>
    </location>
</feature>
<feature type="compositionally biased region" description="Polar residues" evidence="1">
    <location>
        <begin position="583"/>
        <end position="606"/>
    </location>
</feature>
<dbReference type="SUPFAM" id="SSF141072">
    <property type="entry name" value="CalX-like"/>
    <property type="match status" value="1"/>
</dbReference>
<evidence type="ECO:0000313" key="3">
    <source>
        <dbReference type="EMBL" id="MEL3921227.1"/>
    </source>
</evidence>
<feature type="domain" description="LapA adhesin" evidence="2">
    <location>
        <begin position="373"/>
        <end position="476"/>
    </location>
</feature>
<protein>
    <submittedName>
        <fullName evidence="3">Retention module-containing protein</fullName>
    </submittedName>
</protein>
<evidence type="ECO:0000259" key="2">
    <source>
        <dbReference type="Pfam" id="PF20579"/>
    </source>
</evidence>
<dbReference type="Proteomes" id="UP001491613">
    <property type="component" value="Unassembled WGS sequence"/>
</dbReference>
<dbReference type="InterPro" id="IPR046779">
    <property type="entry name" value="LapA_adhesin_dom"/>
</dbReference>
<reference evidence="3 4" key="1">
    <citation type="submission" date="2024-01" db="EMBL/GenBank/DDBJ databases">
        <title>Horizontal gene transfer in Aeromonas trota.</title>
        <authorList>
            <person name="Otero Olarra J.E."/>
            <person name="Perez Valdespino A."/>
        </authorList>
    </citation>
    <scope>NUCLEOTIDE SEQUENCE [LARGE SCALE GENOMIC DNA]</scope>
    <source>
        <strain evidence="3 4">9.1</strain>
    </source>
</reference>
<dbReference type="Gene3D" id="2.60.40.2030">
    <property type="match status" value="1"/>
</dbReference>
<feature type="domain" description="LapA adhesin" evidence="2">
    <location>
        <begin position="478"/>
        <end position="588"/>
    </location>
</feature>
<comment type="caution">
    <text evidence="3">The sequence shown here is derived from an EMBL/GenBank/DDBJ whole genome shotgun (WGS) entry which is preliminary data.</text>
</comment>
<name>A0ABU9JF50_AEREN</name>
<dbReference type="NCBIfam" id="NF033682">
    <property type="entry name" value="retention_LapA"/>
    <property type="match status" value="1"/>
</dbReference>
<dbReference type="RefSeq" id="WP_342018070.1">
    <property type="nucleotide sequence ID" value="NZ_JAVTII010000011.1"/>
</dbReference>
<dbReference type="InterPro" id="IPR047777">
    <property type="entry name" value="LapA-like_RM"/>
</dbReference>
<feature type="non-terminal residue" evidence="3">
    <location>
        <position position="614"/>
    </location>
</feature>
<gene>
    <name evidence="3" type="ORF">V1482_17625</name>
</gene>
<evidence type="ECO:0000256" key="1">
    <source>
        <dbReference type="SAM" id="MobiDB-lite"/>
    </source>
</evidence>
<accession>A0ABU9JF50</accession>
<proteinExistence type="predicted"/>
<keyword evidence="4" id="KW-1185">Reference proteome</keyword>
<dbReference type="EMBL" id="JAZDDP010000011">
    <property type="protein sequence ID" value="MEL3921227.1"/>
    <property type="molecule type" value="Genomic_DNA"/>
</dbReference>
<feature type="domain" description="LapA adhesin" evidence="2">
    <location>
        <begin position="274"/>
        <end position="371"/>
    </location>
</feature>
<evidence type="ECO:0000313" key="4">
    <source>
        <dbReference type="Proteomes" id="UP001491613"/>
    </source>
</evidence>
<dbReference type="InterPro" id="IPR038081">
    <property type="entry name" value="CalX-like_sf"/>
</dbReference>
<organism evidence="3 4">
    <name type="scientific">Aeromonas enteropelogenes</name>
    <name type="common">Aeromonas trota</name>
    <dbReference type="NCBI Taxonomy" id="29489"/>
    <lineage>
        <taxon>Bacteria</taxon>
        <taxon>Pseudomonadati</taxon>
        <taxon>Pseudomonadota</taxon>
        <taxon>Gammaproteobacteria</taxon>
        <taxon>Aeromonadales</taxon>
        <taxon>Aeromonadaceae</taxon>
        <taxon>Aeromonas</taxon>
    </lineage>
</organism>